<evidence type="ECO:0000256" key="4">
    <source>
        <dbReference type="ARBA" id="ARBA00022559"/>
    </source>
</evidence>
<organism evidence="15 16">
    <name type="scientific">Lentzea albida</name>
    <dbReference type="NCBI Taxonomy" id="65499"/>
    <lineage>
        <taxon>Bacteria</taxon>
        <taxon>Bacillati</taxon>
        <taxon>Actinomycetota</taxon>
        <taxon>Actinomycetes</taxon>
        <taxon>Pseudonocardiales</taxon>
        <taxon>Pseudonocardiaceae</taxon>
        <taxon>Lentzea</taxon>
    </lineage>
</organism>
<evidence type="ECO:0000313" key="16">
    <source>
        <dbReference type="Proteomes" id="UP000199503"/>
    </source>
</evidence>
<dbReference type="FunFam" id="3.40.30.10:FF:000267">
    <property type="entry name" value="Peroxidoxin bcpB"/>
    <property type="match status" value="1"/>
</dbReference>
<proteinExistence type="inferred from homology"/>
<comment type="function">
    <text evidence="1">Thiol-specific peroxidase that catalyzes the reduction of hydrogen peroxide and organic hydroperoxides to water and alcohols, respectively. Plays a role in cell protection against oxidative stress by detoxifying peroxides and as sensor of hydrogen peroxide-mediated signaling events.</text>
</comment>
<dbReference type="PANTHER" id="PTHR42801">
    <property type="entry name" value="THIOREDOXIN-DEPENDENT PEROXIDE REDUCTASE"/>
    <property type="match status" value="1"/>
</dbReference>
<feature type="compositionally biased region" description="Polar residues" evidence="13">
    <location>
        <begin position="55"/>
        <end position="69"/>
    </location>
</feature>
<comment type="catalytic activity">
    <reaction evidence="12">
        <text>a hydroperoxide + [thioredoxin]-dithiol = an alcohol + [thioredoxin]-disulfide + H2O</text>
        <dbReference type="Rhea" id="RHEA:62620"/>
        <dbReference type="Rhea" id="RHEA-COMP:10698"/>
        <dbReference type="Rhea" id="RHEA-COMP:10700"/>
        <dbReference type="ChEBI" id="CHEBI:15377"/>
        <dbReference type="ChEBI" id="CHEBI:29950"/>
        <dbReference type="ChEBI" id="CHEBI:30879"/>
        <dbReference type="ChEBI" id="CHEBI:35924"/>
        <dbReference type="ChEBI" id="CHEBI:50058"/>
        <dbReference type="EC" id="1.11.1.24"/>
    </reaction>
</comment>
<evidence type="ECO:0000256" key="6">
    <source>
        <dbReference type="ARBA" id="ARBA00023002"/>
    </source>
</evidence>
<evidence type="ECO:0000256" key="7">
    <source>
        <dbReference type="ARBA" id="ARBA00023157"/>
    </source>
</evidence>
<gene>
    <name evidence="15" type="ORF">SAMN04488000_103240</name>
</gene>
<dbReference type="PANTHER" id="PTHR42801:SF8">
    <property type="entry name" value="PEROXIREDOXIN RV1608C-RELATED"/>
    <property type="match status" value="1"/>
</dbReference>
<dbReference type="GO" id="GO:0034599">
    <property type="term" value="P:cellular response to oxidative stress"/>
    <property type="evidence" value="ECO:0007669"/>
    <property type="project" value="TreeGrafter"/>
</dbReference>
<reference evidence="16" key="1">
    <citation type="submission" date="2016-10" db="EMBL/GenBank/DDBJ databases">
        <authorList>
            <person name="Varghese N."/>
            <person name="Submissions S."/>
        </authorList>
    </citation>
    <scope>NUCLEOTIDE SEQUENCE [LARGE SCALE GENOMIC DNA]</scope>
    <source>
        <strain evidence="16">DSM 44437</strain>
    </source>
</reference>
<evidence type="ECO:0000256" key="10">
    <source>
        <dbReference type="ARBA" id="ARBA00038489"/>
    </source>
</evidence>
<evidence type="ECO:0000256" key="2">
    <source>
        <dbReference type="ARBA" id="ARBA00011245"/>
    </source>
</evidence>
<dbReference type="SUPFAM" id="SSF52833">
    <property type="entry name" value="Thioredoxin-like"/>
    <property type="match status" value="1"/>
</dbReference>
<evidence type="ECO:0000259" key="14">
    <source>
        <dbReference type="PROSITE" id="PS51352"/>
    </source>
</evidence>
<evidence type="ECO:0000256" key="3">
    <source>
        <dbReference type="ARBA" id="ARBA00013017"/>
    </source>
</evidence>
<dbReference type="PROSITE" id="PS51352">
    <property type="entry name" value="THIOREDOXIN_2"/>
    <property type="match status" value="1"/>
</dbReference>
<evidence type="ECO:0000256" key="5">
    <source>
        <dbReference type="ARBA" id="ARBA00022862"/>
    </source>
</evidence>
<evidence type="ECO:0000256" key="11">
    <source>
        <dbReference type="ARBA" id="ARBA00041373"/>
    </source>
</evidence>
<comment type="subunit">
    <text evidence="2">Monomer.</text>
</comment>
<dbReference type="EC" id="1.11.1.24" evidence="3"/>
<feature type="domain" description="Thioredoxin" evidence="14">
    <location>
        <begin position="69"/>
        <end position="219"/>
    </location>
</feature>
<dbReference type="AlphaFoldDB" id="A0A1H9GR23"/>
<dbReference type="GO" id="GO:0005737">
    <property type="term" value="C:cytoplasm"/>
    <property type="evidence" value="ECO:0007669"/>
    <property type="project" value="TreeGrafter"/>
</dbReference>
<dbReference type="Proteomes" id="UP000199503">
    <property type="component" value="Unassembled WGS sequence"/>
</dbReference>
<dbReference type="STRING" id="65499.SAMN04488000_103240"/>
<evidence type="ECO:0000256" key="13">
    <source>
        <dbReference type="SAM" id="MobiDB-lite"/>
    </source>
</evidence>
<dbReference type="InterPro" id="IPR013766">
    <property type="entry name" value="Thioredoxin_domain"/>
</dbReference>
<keyword evidence="5" id="KW-0049">Antioxidant</keyword>
<evidence type="ECO:0000256" key="8">
    <source>
        <dbReference type="ARBA" id="ARBA00023284"/>
    </source>
</evidence>
<keyword evidence="8" id="KW-0676">Redox-active center</keyword>
<evidence type="ECO:0000256" key="1">
    <source>
        <dbReference type="ARBA" id="ARBA00003330"/>
    </source>
</evidence>
<sequence length="222" mass="24316">MSAGSFIGTGENLMRCNLNSSVLRASAAGFVVRDETGAVALSSTFPRPEPARALANTNPRRQPARTTSMKRGDTCPDFTLPDDTGTPRTLSEFLTTGPVVLFFYPAALSGGCTQESCHFRDLAGQFREFGAHRIGISPDAVSKQSEFSRAHGFDYPLLSDVDGAVAKQFGAWRRFLPLHTRRRTFVIDTDRQILEVIKSELKFDAHADQALAVLREQAAGRH</sequence>
<dbReference type="EMBL" id="FOFV01000003">
    <property type="protein sequence ID" value="SEQ52567.1"/>
    <property type="molecule type" value="Genomic_DNA"/>
</dbReference>
<dbReference type="InterPro" id="IPR036249">
    <property type="entry name" value="Thioredoxin-like_sf"/>
</dbReference>
<evidence type="ECO:0000256" key="12">
    <source>
        <dbReference type="ARBA" id="ARBA00049091"/>
    </source>
</evidence>
<keyword evidence="16" id="KW-1185">Reference proteome</keyword>
<comment type="similarity">
    <text evidence="10">Belongs to the peroxiredoxin family. BCP/PrxQ subfamily.</text>
</comment>
<dbReference type="Gene3D" id="3.40.30.10">
    <property type="entry name" value="Glutaredoxin"/>
    <property type="match status" value="1"/>
</dbReference>
<dbReference type="InterPro" id="IPR050924">
    <property type="entry name" value="Peroxiredoxin_BCP/PrxQ"/>
</dbReference>
<keyword evidence="6" id="KW-0560">Oxidoreductase</keyword>
<keyword evidence="7" id="KW-1015">Disulfide bond</keyword>
<feature type="region of interest" description="Disordered" evidence="13">
    <location>
        <begin position="43"/>
        <end position="77"/>
    </location>
</feature>
<protein>
    <recommendedName>
        <fullName evidence="3">thioredoxin-dependent peroxiredoxin</fullName>
        <ecNumber evidence="3">1.11.1.24</ecNumber>
    </recommendedName>
    <alternativeName>
        <fullName evidence="11">Bacterioferritin comigratory protein</fullName>
    </alternativeName>
    <alternativeName>
        <fullName evidence="9">Thioredoxin peroxidase</fullName>
    </alternativeName>
</protein>
<keyword evidence="4" id="KW-0575">Peroxidase</keyword>
<evidence type="ECO:0000256" key="9">
    <source>
        <dbReference type="ARBA" id="ARBA00032824"/>
    </source>
</evidence>
<name>A0A1H9GR23_9PSEU</name>
<dbReference type="Pfam" id="PF00578">
    <property type="entry name" value="AhpC-TSA"/>
    <property type="match status" value="1"/>
</dbReference>
<dbReference type="CDD" id="cd03017">
    <property type="entry name" value="PRX_BCP"/>
    <property type="match status" value="1"/>
</dbReference>
<evidence type="ECO:0000313" key="15">
    <source>
        <dbReference type="EMBL" id="SEQ52567.1"/>
    </source>
</evidence>
<dbReference type="GO" id="GO:0008379">
    <property type="term" value="F:thioredoxin peroxidase activity"/>
    <property type="evidence" value="ECO:0007669"/>
    <property type="project" value="TreeGrafter"/>
</dbReference>
<dbReference type="GO" id="GO:0045454">
    <property type="term" value="P:cell redox homeostasis"/>
    <property type="evidence" value="ECO:0007669"/>
    <property type="project" value="TreeGrafter"/>
</dbReference>
<dbReference type="InterPro" id="IPR000866">
    <property type="entry name" value="AhpC/TSA"/>
</dbReference>
<accession>A0A1H9GR23</accession>